<dbReference type="Proteomes" id="UP001595974">
    <property type="component" value="Unassembled WGS sequence"/>
</dbReference>
<sequence>MISTLLYLVLLWLLATLACLLGRHASTLRALWREPALRHPVLIVESDDWGTGPPGDAAMLRRIAAVLQRARDETGRPAVMTLGVVGGQPDGASMLAAGLARYVRRTLDEPEFAPIVAAMQAGCAAGVFALQRHGLEHCWPASVLERAREDAALQRWLADPAARSEALPPALQSRWIDAAALPSRPLPPERIRAAVDEEAHLLQALFGKAPMVAVPNTFVWNDDVERAWVASGVTCIVTGGRRFEGRGADGALQRPVATMRNGDRSRAGAMLLVRDDYFEPVRGHRAERVWQSVGLKCLLGRPALLETHRESFIASPEIAGQALAELERALQGALERHPRLRFMSTEELAGHLADPASPLREQRWRRRARAFLFRAMHEAALARILKYSGLGAVLRVLAPVPGGVKHGRIGAEAG</sequence>
<organism evidence="1 2">
    <name type="scientific">Thauera sinica</name>
    <dbReference type="NCBI Taxonomy" id="2665146"/>
    <lineage>
        <taxon>Bacteria</taxon>
        <taxon>Pseudomonadati</taxon>
        <taxon>Pseudomonadota</taxon>
        <taxon>Betaproteobacteria</taxon>
        <taxon>Rhodocyclales</taxon>
        <taxon>Zoogloeaceae</taxon>
        <taxon>Thauera</taxon>
    </lineage>
</organism>
<name>A0ABW1AMJ7_9RHOO</name>
<proteinExistence type="predicted"/>
<dbReference type="RefSeq" id="WP_096449169.1">
    <property type="nucleotide sequence ID" value="NZ_JBHSOG010000007.1"/>
</dbReference>
<evidence type="ECO:0000313" key="1">
    <source>
        <dbReference type="EMBL" id="MFC5768226.1"/>
    </source>
</evidence>
<protein>
    <submittedName>
        <fullName evidence="1">Uncharacterized protein</fullName>
    </submittedName>
</protein>
<reference evidence="2" key="1">
    <citation type="journal article" date="2019" name="Int. J. Syst. Evol. Microbiol.">
        <title>The Global Catalogue of Microorganisms (GCM) 10K type strain sequencing project: providing services to taxonomists for standard genome sequencing and annotation.</title>
        <authorList>
            <consortium name="The Broad Institute Genomics Platform"/>
            <consortium name="The Broad Institute Genome Sequencing Center for Infectious Disease"/>
            <person name="Wu L."/>
            <person name="Ma J."/>
        </authorList>
    </citation>
    <scope>NUCLEOTIDE SEQUENCE [LARGE SCALE GENOMIC DNA]</scope>
    <source>
        <strain evidence="2">SHR3</strain>
    </source>
</reference>
<dbReference type="EMBL" id="JBHSOG010000007">
    <property type="protein sequence ID" value="MFC5768226.1"/>
    <property type="molecule type" value="Genomic_DNA"/>
</dbReference>
<keyword evidence="2" id="KW-1185">Reference proteome</keyword>
<accession>A0ABW1AMJ7</accession>
<comment type="caution">
    <text evidence="1">The sequence shown here is derived from an EMBL/GenBank/DDBJ whole genome shotgun (WGS) entry which is preliminary data.</text>
</comment>
<gene>
    <name evidence="1" type="ORF">ACFPTN_02445</name>
</gene>
<evidence type="ECO:0000313" key="2">
    <source>
        <dbReference type="Proteomes" id="UP001595974"/>
    </source>
</evidence>